<proteinExistence type="predicted"/>
<dbReference type="EMBL" id="LAZR01007320">
    <property type="protein sequence ID" value="KKM86020.1"/>
    <property type="molecule type" value="Genomic_DNA"/>
</dbReference>
<feature type="transmembrane region" description="Helical" evidence="1">
    <location>
        <begin position="128"/>
        <end position="155"/>
    </location>
</feature>
<keyword evidence="1" id="KW-0472">Membrane</keyword>
<dbReference type="Pfam" id="PF06695">
    <property type="entry name" value="Sm_multidrug_ex"/>
    <property type="match status" value="1"/>
</dbReference>
<dbReference type="PANTHER" id="PTHR36007:SF2">
    <property type="entry name" value="TRANSPORT PROTEIN-RELATED"/>
    <property type="match status" value="1"/>
</dbReference>
<gene>
    <name evidence="2" type="ORF">LCGC14_1283160</name>
</gene>
<dbReference type="PANTHER" id="PTHR36007">
    <property type="entry name" value="TRANSPORT PROTEIN-RELATED"/>
    <property type="match status" value="1"/>
</dbReference>
<dbReference type="InterPro" id="IPR009577">
    <property type="entry name" value="Sm_multidrug_ex"/>
</dbReference>
<keyword evidence="1" id="KW-0812">Transmembrane</keyword>
<feature type="transmembrane region" description="Helical" evidence="1">
    <location>
        <begin position="162"/>
        <end position="180"/>
    </location>
</feature>
<reference evidence="2" key="1">
    <citation type="journal article" date="2015" name="Nature">
        <title>Complex archaea that bridge the gap between prokaryotes and eukaryotes.</title>
        <authorList>
            <person name="Spang A."/>
            <person name="Saw J.H."/>
            <person name="Jorgensen S.L."/>
            <person name="Zaremba-Niedzwiedzka K."/>
            <person name="Martijn J."/>
            <person name="Lind A.E."/>
            <person name="van Eijk R."/>
            <person name="Schleper C."/>
            <person name="Guy L."/>
            <person name="Ettema T.J."/>
        </authorList>
    </citation>
    <scope>NUCLEOTIDE SEQUENCE</scope>
</reference>
<protein>
    <recommendedName>
        <fullName evidence="3">Ligand-binding protein SH3</fullName>
    </recommendedName>
</protein>
<evidence type="ECO:0000313" key="2">
    <source>
        <dbReference type="EMBL" id="KKM86020.1"/>
    </source>
</evidence>
<feature type="transmembrane region" description="Helical" evidence="1">
    <location>
        <begin position="38"/>
        <end position="58"/>
    </location>
</feature>
<feature type="transmembrane region" description="Helical" evidence="1">
    <location>
        <begin position="94"/>
        <end position="122"/>
    </location>
</feature>
<comment type="caution">
    <text evidence="2">The sequence shown here is derived from an EMBL/GenBank/DDBJ whole genome shotgun (WGS) entry which is preliminary data.</text>
</comment>
<dbReference type="AlphaFoldDB" id="A0A0F9NB71"/>
<name>A0A0F9NB71_9ZZZZ</name>
<keyword evidence="1" id="KW-1133">Transmembrane helix</keyword>
<evidence type="ECO:0008006" key="3">
    <source>
        <dbReference type="Google" id="ProtNLM"/>
    </source>
</evidence>
<evidence type="ECO:0000256" key="1">
    <source>
        <dbReference type="SAM" id="Phobius"/>
    </source>
</evidence>
<sequence length="182" mass="20025">MTDFISNELLVLILSALPISELRGGIPLGLSHNIDTRLVLTLAIIGNLLPVIPIIYFFEPVSDFLRKRLPFFDRLMTKIYERTRAKHSDKIDRYGALGLTLFVAIPSPATGAWTGSLLVVLFGLKKIYAIPAIFLGVFIAAFLVLAVSTGAITVLKYIANPVVSIIAIGTIVAFFVYFWAKK</sequence>
<accession>A0A0F9NB71</accession>
<organism evidence="2">
    <name type="scientific">marine sediment metagenome</name>
    <dbReference type="NCBI Taxonomy" id="412755"/>
    <lineage>
        <taxon>unclassified sequences</taxon>
        <taxon>metagenomes</taxon>
        <taxon>ecological metagenomes</taxon>
    </lineage>
</organism>